<dbReference type="InterPro" id="IPR036873">
    <property type="entry name" value="Rhodanese-like_dom_sf"/>
</dbReference>
<organism evidence="2">
    <name type="scientific">Kitasatospora camelliae</name>
    <dbReference type="NCBI Taxonomy" id="3156397"/>
    <lineage>
        <taxon>Bacteria</taxon>
        <taxon>Bacillati</taxon>
        <taxon>Actinomycetota</taxon>
        <taxon>Actinomycetes</taxon>
        <taxon>Kitasatosporales</taxon>
        <taxon>Streptomycetaceae</taxon>
        <taxon>Kitasatospora</taxon>
    </lineage>
</organism>
<dbReference type="PANTHER" id="PTHR43031:SF1">
    <property type="entry name" value="PYRIDINE NUCLEOTIDE-DISULPHIDE OXIDOREDUCTASE"/>
    <property type="match status" value="1"/>
</dbReference>
<dbReference type="RefSeq" id="WP_354644747.1">
    <property type="nucleotide sequence ID" value="NZ_CP159872.1"/>
</dbReference>
<dbReference type="AlphaFoldDB" id="A0AAU8K701"/>
<dbReference type="SUPFAM" id="SSF52821">
    <property type="entry name" value="Rhodanese/Cell cycle control phosphatase"/>
    <property type="match status" value="2"/>
</dbReference>
<sequence>MRSLLADGAHLVDAQLVAEFAAGHIPGALSNPLRPAFATWLGWLLPDDAPLVFVLGPGQDPSELDWQAAKIGYDRLAGHLAGGINASRVEGGPVETIDLIAAEKIGTRPVLDVRQDSEFAAGHIPGATHTELGDLATAGRTLEDGAVVMCGHGERAMTAASLLARHGTRDLAVLVGGAQDWTNATGRPLEDSQ</sequence>
<dbReference type="EMBL" id="CP159872">
    <property type="protein sequence ID" value="XCM83809.1"/>
    <property type="molecule type" value="Genomic_DNA"/>
</dbReference>
<evidence type="ECO:0000313" key="2">
    <source>
        <dbReference type="EMBL" id="XCM83809.1"/>
    </source>
</evidence>
<protein>
    <submittedName>
        <fullName evidence="2">Rhodanese-like domain-containing protein</fullName>
    </submittedName>
</protein>
<dbReference type="SMART" id="SM00450">
    <property type="entry name" value="RHOD"/>
    <property type="match status" value="1"/>
</dbReference>
<gene>
    <name evidence="2" type="ORF">ABWK59_35255</name>
</gene>
<reference evidence="2" key="1">
    <citation type="submission" date="2024-06" db="EMBL/GenBank/DDBJ databases">
        <title>The genome sequences of Kitasatospora sp. strain HUAS MG31.</title>
        <authorList>
            <person name="Mo P."/>
        </authorList>
    </citation>
    <scope>NUCLEOTIDE SEQUENCE</scope>
    <source>
        <strain evidence="2">HUAS MG31</strain>
    </source>
</reference>
<feature type="domain" description="Rhodanese" evidence="1">
    <location>
        <begin position="104"/>
        <end position="190"/>
    </location>
</feature>
<dbReference type="Gene3D" id="3.40.250.10">
    <property type="entry name" value="Rhodanese-like domain"/>
    <property type="match status" value="2"/>
</dbReference>
<dbReference type="CDD" id="cd00158">
    <property type="entry name" value="RHOD"/>
    <property type="match status" value="2"/>
</dbReference>
<dbReference type="PANTHER" id="PTHR43031">
    <property type="entry name" value="FAD-DEPENDENT OXIDOREDUCTASE"/>
    <property type="match status" value="1"/>
</dbReference>
<dbReference type="InterPro" id="IPR001763">
    <property type="entry name" value="Rhodanese-like_dom"/>
</dbReference>
<dbReference type="Pfam" id="PF00581">
    <property type="entry name" value="Rhodanese"/>
    <property type="match status" value="2"/>
</dbReference>
<accession>A0AAU8K701</accession>
<name>A0AAU8K701_9ACTN</name>
<dbReference type="PROSITE" id="PS50206">
    <property type="entry name" value="RHODANESE_3"/>
    <property type="match status" value="2"/>
</dbReference>
<proteinExistence type="predicted"/>
<dbReference type="InterPro" id="IPR050229">
    <property type="entry name" value="GlpE_sulfurtransferase"/>
</dbReference>
<evidence type="ECO:0000259" key="1">
    <source>
        <dbReference type="PROSITE" id="PS50206"/>
    </source>
</evidence>
<dbReference type="KEGG" id="kcm:ABWK59_35255"/>
<feature type="domain" description="Rhodanese" evidence="1">
    <location>
        <begin position="5"/>
        <end position="96"/>
    </location>
</feature>